<dbReference type="InterPro" id="IPR010359">
    <property type="entry name" value="IrrE_HExxH"/>
</dbReference>
<feature type="domain" description="HTH cro/C1-type" evidence="2">
    <location>
        <begin position="14"/>
        <end position="69"/>
    </location>
</feature>
<dbReference type="Gene3D" id="1.10.260.40">
    <property type="entry name" value="lambda repressor-like DNA-binding domains"/>
    <property type="match status" value="1"/>
</dbReference>
<dbReference type="GO" id="GO:0003677">
    <property type="term" value="F:DNA binding"/>
    <property type="evidence" value="ECO:0007669"/>
    <property type="project" value="InterPro"/>
</dbReference>
<dbReference type="InterPro" id="IPR052345">
    <property type="entry name" value="Rad_response_metalloprotease"/>
</dbReference>
<evidence type="ECO:0000256" key="1">
    <source>
        <dbReference type="ARBA" id="ARBA00007227"/>
    </source>
</evidence>
<comment type="caution">
    <text evidence="3">The sequence shown here is derived from an EMBL/GenBank/DDBJ whole genome shotgun (WGS) entry which is preliminary data.</text>
</comment>
<comment type="similarity">
    <text evidence="1">Belongs to the short-chain fatty acyl-CoA assimilation regulator (ScfR) family.</text>
</comment>
<evidence type="ECO:0000313" key="4">
    <source>
        <dbReference type="Proteomes" id="UP000250918"/>
    </source>
</evidence>
<dbReference type="Pfam" id="PF01381">
    <property type="entry name" value="HTH_3"/>
    <property type="match status" value="1"/>
</dbReference>
<dbReference type="Pfam" id="PF06114">
    <property type="entry name" value="Peptidase_M78"/>
    <property type="match status" value="1"/>
</dbReference>
<sequence>MMAAVTDAIIGRRLEKVRNDLGFTLGDVATKVGFNHYQILSKIEKGERPARVSELARLAQIYYKDLGYFLSELDPPESEWSYAWRKNPGITSSKGLEARVLQLLMDYKLLEELTGEASTTSIEPWPKSESPMDFTFVSQKAEELSQQLGLGSRPAPSLPSIIEDKLGIKLLYFNMDEGISAVSAIGDFGYAIVVSPCEAPWRRSFNLAHELFHLYASHITPLSEVHMSADSGKSQIERFADAFASALLLPQGPLREALQAHAKDNRLELIDVISVASEFNVSTQALLYRMYGLKLLQSPPIKEIVNNPQFLEQNREARRPGNQPAQEFSPRMILLALKAMRKGKISMGRVCKMFGVRRTEFSSFLSERNLSIEIEQADDTPEVVLSCNS</sequence>
<dbReference type="SMART" id="SM00530">
    <property type="entry name" value="HTH_XRE"/>
    <property type="match status" value="1"/>
</dbReference>
<gene>
    <name evidence="3" type="ORF">C3F09_07945</name>
</gene>
<dbReference type="Gene3D" id="1.10.10.2910">
    <property type="match status" value="1"/>
</dbReference>
<name>A0A855X629_9BACT</name>
<dbReference type="InterPro" id="IPR005368">
    <property type="entry name" value="UPF0175"/>
</dbReference>
<organism evidence="3 4">
    <name type="scientific">candidate division GN15 bacterium</name>
    <dbReference type="NCBI Taxonomy" id="2072418"/>
    <lineage>
        <taxon>Bacteria</taxon>
        <taxon>candidate division GN15</taxon>
    </lineage>
</organism>
<dbReference type="InterPro" id="IPR010982">
    <property type="entry name" value="Lambda_DNA-bd_dom_sf"/>
</dbReference>
<accession>A0A855X629</accession>
<protein>
    <recommendedName>
        <fullName evidence="2">HTH cro/C1-type domain-containing protein</fullName>
    </recommendedName>
</protein>
<proteinExistence type="inferred from homology"/>
<dbReference type="CDD" id="cd00093">
    <property type="entry name" value="HTH_XRE"/>
    <property type="match status" value="1"/>
</dbReference>
<evidence type="ECO:0000259" key="2">
    <source>
        <dbReference type="PROSITE" id="PS50943"/>
    </source>
</evidence>
<dbReference type="PANTHER" id="PTHR43236">
    <property type="entry name" value="ANTITOXIN HIGA1"/>
    <property type="match status" value="1"/>
</dbReference>
<dbReference type="AlphaFoldDB" id="A0A855X629"/>
<dbReference type="Proteomes" id="UP000250918">
    <property type="component" value="Unassembled WGS sequence"/>
</dbReference>
<dbReference type="Pfam" id="PF03683">
    <property type="entry name" value="UPF0175"/>
    <property type="match status" value="1"/>
</dbReference>
<dbReference type="PANTHER" id="PTHR43236:SF1">
    <property type="entry name" value="BLL7220 PROTEIN"/>
    <property type="match status" value="1"/>
</dbReference>
<dbReference type="PROSITE" id="PS50943">
    <property type="entry name" value="HTH_CROC1"/>
    <property type="match status" value="1"/>
</dbReference>
<dbReference type="InterPro" id="IPR001387">
    <property type="entry name" value="Cro/C1-type_HTH"/>
</dbReference>
<reference evidence="3 4" key="1">
    <citation type="journal article" date="2018" name="ISME J.">
        <title>A methanotrophic archaeon couples anaerobic oxidation of methane to Fe(III) reduction.</title>
        <authorList>
            <person name="Cai C."/>
            <person name="Leu A.O."/>
            <person name="Xie G.J."/>
            <person name="Guo J."/>
            <person name="Feng Y."/>
            <person name="Zhao J.X."/>
            <person name="Tyson G.W."/>
            <person name="Yuan Z."/>
            <person name="Hu S."/>
        </authorList>
    </citation>
    <scope>NUCLEOTIDE SEQUENCE [LARGE SCALE GENOMIC DNA]</scope>
    <source>
        <strain evidence="3">FeB_12</strain>
    </source>
</reference>
<dbReference type="EMBL" id="PQAP01000116">
    <property type="protein sequence ID" value="PWB71388.1"/>
    <property type="molecule type" value="Genomic_DNA"/>
</dbReference>
<dbReference type="SUPFAM" id="SSF47413">
    <property type="entry name" value="lambda repressor-like DNA-binding domains"/>
    <property type="match status" value="1"/>
</dbReference>
<evidence type="ECO:0000313" key="3">
    <source>
        <dbReference type="EMBL" id="PWB71388.1"/>
    </source>
</evidence>